<dbReference type="AlphaFoldDB" id="A0AAW7ZCZ4"/>
<accession>A0AAW7ZCZ4</accession>
<name>A0AAW7ZCZ4_9FIRM</name>
<gene>
    <name evidence="1" type="ORF">P6N53_07805</name>
</gene>
<reference evidence="1" key="1">
    <citation type="journal article" date="2023" name="J. Hazard. Mater.">
        <title>Anaerobic biodegradation of pyrene and benzo[a]pyrene by a new sulfate-reducing Desulforamulus aquiferis strain DSA.</title>
        <authorList>
            <person name="Zhang Z."/>
            <person name="Sun J."/>
            <person name="Gong X."/>
            <person name="Wang C."/>
            <person name="Wang H."/>
        </authorList>
    </citation>
    <scope>NUCLEOTIDE SEQUENCE</scope>
    <source>
        <strain evidence="1">DSA</strain>
    </source>
</reference>
<protein>
    <submittedName>
        <fullName evidence="1">DUF2577 domain-containing protein</fullName>
    </submittedName>
</protein>
<comment type="caution">
    <text evidence="1">The sequence shown here is derived from an EMBL/GenBank/DDBJ whole genome shotgun (WGS) entry which is preliminary data.</text>
</comment>
<dbReference type="Proteomes" id="UP001172911">
    <property type="component" value="Unassembled WGS sequence"/>
</dbReference>
<evidence type="ECO:0000313" key="1">
    <source>
        <dbReference type="EMBL" id="MDO7787119.1"/>
    </source>
</evidence>
<organism evidence="1 2">
    <name type="scientific">Desulforamulus aquiferis</name>
    <dbReference type="NCBI Taxonomy" id="1397668"/>
    <lineage>
        <taxon>Bacteria</taxon>
        <taxon>Bacillati</taxon>
        <taxon>Bacillota</taxon>
        <taxon>Clostridia</taxon>
        <taxon>Eubacteriales</taxon>
        <taxon>Peptococcaceae</taxon>
        <taxon>Desulforamulus</taxon>
    </lineage>
</organism>
<dbReference type="Pfam" id="PF10844">
    <property type="entry name" value="DUF2577"/>
    <property type="match status" value="1"/>
</dbReference>
<dbReference type="InterPro" id="IPR022555">
    <property type="entry name" value="DUF2577"/>
</dbReference>
<dbReference type="EMBL" id="JARPTC010000010">
    <property type="protein sequence ID" value="MDO7787119.1"/>
    <property type="molecule type" value="Genomic_DNA"/>
</dbReference>
<evidence type="ECO:0000313" key="2">
    <source>
        <dbReference type="Proteomes" id="UP001172911"/>
    </source>
</evidence>
<proteinExistence type="predicted"/>
<keyword evidence="2" id="KW-1185">Reference proteome</keyword>
<sequence>MLQSILRAAQAGQSATNPVQILEAEVVSAPPNLQIRLKQDAKMIIPKELLVIAEHLTRHQRVITITHQENVVRHLGDGNASDMVSGDGLIFTVNDDGSSPLSGFAYSNVLMQYEDVLKVGDSVVIASFQGGQKFLILDRLVTY</sequence>
<reference evidence="1" key="2">
    <citation type="submission" date="2023-03" db="EMBL/GenBank/DDBJ databases">
        <authorList>
            <person name="Zhang Z."/>
        </authorList>
    </citation>
    <scope>NUCLEOTIDE SEQUENCE</scope>
    <source>
        <strain evidence="1">DSA</strain>
    </source>
</reference>
<dbReference type="RefSeq" id="WP_304542262.1">
    <property type="nucleotide sequence ID" value="NZ_JARPTC010000010.1"/>
</dbReference>